<organism evidence="1 2">
    <name type="scientific">Xenorhabdus beddingii</name>
    <dbReference type="NCBI Taxonomy" id="40578"/>
    <lineage>
        <taxon>Bacteria</taxon>
        <taxon>Pseudomonadati</taxon>
        <taxon>Pseudomonadota</taxon>
        <taxon>Gammaproteobacteria</taxon>
        <taxon>Enterobacterales</taxon>
        <taxon>Morganellaceae</taxon>
        <taxon>Xenorhabdus</taxon>
    </lineage>
</organism>
<dbReference type="EMBL" id="MUBK01000037">
    <property type="protein sequence ID" value="OTA16997.1"/>
    <property type="molecule type" value="Genomic_DNA"/>
</dbReference>
<dbReference type="AlphaFoldDB" id="A0A1Y2SEE6"/>
<comment type="caution">
    <text evidence="1">The sequence shown here is derived from an EMBL/GenBank/DDBJ whole genome shotgun (WGS) entry which is preliminary data.</text>
</comment>
<proteinExistence type="predicted"/>
<reference evidence="1 2" key="1">
    <citation type="submission" date="2017-01" db="EMBL/GenBank/DDBJ databases">
        <title>Deconstructing symbiosis and pathogenesis requirements using a combined genomic-metabolomic approach.</title>
        <authorList>
            <person name="Tobias N.J."/>
            <person name="Wolff H."/>
            <person name="Djahanschiri B."/>
            <person name="Ebersberger I."/>
            <person name="Bode H.B."/>
        </authorList>
    </citation>
    <scope>NUCLEOTIDE SEQUENCE [LARGE SCALE GENOMIC DNA]</scope>
    <source>
        <strain evidence="1 2">DSM 4764</strain>
    </source>
</reference>
<protein>
    <submittedName>
        <fullName evidence="1">UpfA</fullName>
    </submittedName>
</protein>
<dbReference type="Proteomes" id="UP000194204">
    <property type="component" value="Unassembled WGS sequence"/>
</dbReference>
<name>A0A1Y2SEE6_9GAMM</name>
<sequence>MILRTITSEQVITPDVLEFIPASYNDEEMTQVVEDEHSLSVTRDGVSVDDCIAIVCSPIPSPTFPVIPELGGCGYQFLYKGDQLYVTNESGATVEAVK</sequence>
<evidence type="ECO:0000313" key="1">
    <source>
        <dbReference type="EMBL" id="OTA16997.1"/>
    </source>
</evidence>
<gene>
    <name evidence="1" type="ORF">Xbed_03391</name>
</gene>
<evidence type="ECO:0000313" key="2">
    <source>
        <dbReference type="Proteomes" id="UP000194204"/>
    </source>
</evidence>
<accession>A0A1Y2SEE6</accession>
<keyword evidence="2" id="KW-1185">Reference proteome</keyword>